<keyword evidence="4 7" id="KW-1133">Transmembrane helix</keyword>
<keyword evidence="5 7" id="KW-0472">Membrane</keyword>
<feature type="transmembrane region" description="Helical" evidence="7">
    <location>
        <begin position="94"/>
        <end position="116"/>
    </location>
</feature>
<dbReference type="GO" id="GO:0005886">
    <property type="term" value="C:plasma membrane"/>
    <property type="evidence" value="ECO:0007669"/>
    <property type="project" value="UniProtKB-SubCell"/>
</dbReference>
<feature type="transmembrane region" description="Helical" evidence="7">
    <location>
        <begin position="303"/>
        <end position="325"/>
    </location>
</feature>
<evidence type="ECO:0000256" key="4">
    <source>
        <dbReference type="ARBA" id="ARBA00022989"/>
    </source>
</evidence>
<proteinExistence type="predicted"/>
<protein>
    <submittedName>
        <fullName evidence="8">YihY/virulence factor BrkB family protein</fullName>
    </submittedName>
</protein>
<dbReference type="PANTHER" id="PTHR30213:SF0">
    <property type="entry name" value="UPF0761 MEMBRANE PROTEIN YIHY"/>
    <property type="match status" value="1"/>
</dbReference>
<organism evidence="8">
    <name type="scientific">Symploca sp. SIO1C4</name>
    <dbReference type="NCBI Taxonomy" id="2607765"/>
    <lineage>
        <taxon>Bacteria</taxon>
        <taxon>Bacillati</taxon>
        <taxon>Cyanobacteriota</taxon>
        <taxon>Cyanophyceae</taxon>
        <taxon>Coleofasciculales</taxon>
        <taxon>Coleofasciculaceae</taxon>
        <taxon>Symploca</taxon>
    </lineage>
</organism>
<evidence type="ECO:0000256" key="5">
    <source>
        <dbReference type="ARBA" id="ARBA00023136"/>
    </source>
</evidence>
<dbReference type="EMBL" id="JAAHFQ010000277">
    <property type="protein sequence ID" value="NER28914.1"/>
    <property type="molecule type" value="Genomic_DNA"/>
</dbReference>
<sequence length="399" mass="45079">MLLARFFHYLQHLHLKLLRQVAKNTKTQRLLVGFAQITVKVWIFLWKVFLVILKALFNGVVRFFKFFLHLNWATFKEVFARAAEKRLHGLSSEMAFHATLALFPGLLAIFSAIGMFESLQSTLYQMARLLAEFVPNEVRVIISNLLQQIFNDQDGGVFSLSFIVSLWIFSGVLSAAMAALDQIHRIPSSQARSFWKAKLVSLGLAIGTLVLLIMASAFVLISDQIVHMLAARSCLLETIPNCPFDQFLNCLVKDPIRSCQLKLEMLAVWKQWKWPITLGVVSTAFAFVYRFGPSHWQKGTPIMPGAVIAAGLWALISSMFGLYVSRFSNYNLTYGTIGTFVILLLWLYLSSLAMLIGAQLNVTVGKKMQLHQRSRTILNPDSLSPFSKEVREKPKSGNR</sequence>
<evidence type="ECO:0000256" key="6">
    <source>
        <dbReference type="SAM" id="MobiDB-lite"/>
    </source>
</evidence>
<reference evidence="8" key="1">
    <citation type="submission" date="2019-11" db="EMBL/GenBank/DDBJ databases">
        <title>Genomic insights into an expanded diversity of filamentous marine cyanobacteria reveals the extraordinary biosynthetic potential of Moorea and Okeania.</title>
        <authorList>
            <person name="Ferreira Leao T."/>
            <person name="Wang M."/>
            <person name="Moss N."/>
            <person name="Da Silva R."/>
            <person name="Sanders J."/>
            <person name="Nurk S."/>
            <person name="Gurevich A."/>
            <person name="Humphrey G."/>
            <person name="Reher R."/>
            <person name="Zhu Q."/>
            <person name="Belda-Ferre P."/>
            <person name="Glukhov E."/>
            <person name="Rex R."/>
            <person name="Dorrestein P.C."/>
            <person name="Knight R."/>
            <person name="Pevzner P."/>
            <person name="Gerwick W.H."/>
            <person name="Gerwick L."/>
        </authorList>
    </citation>
    <scope>NUCLEOTIDE SEQUENCE</scope>
    <source>
        <strain evidence="8">SIO1C4</strain>
    </source>
</reference>
<dbReference type="AlphaFoldDB" id="A0A6B3NFZ2"/>
<gene>
    <name evidence="8" type="ORF">F6J89_15065</name>
</gene>
<accession>A0A6B3NFZ2</accession>
<keyword evidence="2" id="KW-1003">Cell membrane</keyword>
<evidence type="ECO:0000256" key="7">
    <source>
        <dbReference type="SAM" id="Phobius"/>
    </source>
</evidence>
<evidence type="ECO:0000256" key="3">
    <source>
        <dbReference type="ARBA" id="ARBA00022692"/>
    </source>
</evidence>
<feature type="transmembrane region" description="Helical" evidence="7">
    <location>
        <begin position="337"/>
        <end position="358"/>
    </location>
</feature>
<comment type="subcellular location">
    <subcellularLocation>
        <location evidence="1">Cell membrane</location>
        <topology evidence="1">Multi-pass membrane protein</topology>
    </subcellularLocation>
</comment>
<feature type="transmembrane region" description="Helical" evidence="7">
    <location>
        <begin position="272"/>
        <end position="291"/>
    </location>
</feature>
<evidence type="ECO:0000313" key="8">
    <source>
        <dbReference type="EMBL" id="NER28914.1"/>
    </source>
</evidence>
<feature type="transmembrane region" description="Helical" evidence="7">
    <location>
        <begin position="30"/>
        <end position="49"/>
    </location>
</feature>
<dbReference type="PANTHER" id="PTHR30213">
    <property type="entry name" value="INNER MEMBRANE PROTEIN YHJD"/>
    <property type="match status" value="1"/>
</dbReference>
<keyword evidence="3 7" id="KW-0812">Transmembrane</keyword>
<feature type="transmembrane region" description="Helical" evidence="7">
    <location>
        <begin position="157"/>
        <end position="178"/>
    </location>
</feature>
<evidence type="ECO:0000256" key="1">
    <source>
        <dbReference type="ARBA" id="ARBA00004651"/>
    </source>
</evidence>
<feature type="compositionally biased region" description="Basic and acidic residues" evidence="6">
    <location>
        <begin position="388"/>
        <end position="399"/>
    </location>
</feature>
<feature type="transmembrane region" description="Helical" evidence="7">
    <location>
        <begin position="199"/>
        <end position="221"/>
    </location>
</feature>
<dbReference type="NCBIfam" id="TIGR00765">
    <property type="entry name" value="yihY_not_rbn"/>
    <property type="match status" value="1"/>
</dbReference>
<dbReference type="Pfam" id="PF03631">
    <property type="entry name" value="Virul_fac_BrkB"/>
    <property type="match status" value="1"/>
</dbReference>
<evidence type="ECO:0000256" key="2">
    <source>
        <dbReference type="ARBA" id="ARBA00022475"/>
    </source>
</evidence>
<name>A0A6B3NFZ2_9CYAN</name>
<feature type="region of interest" description="Disordered" evidence="6">
    <location>
        <begin position="379"/>
        <end position="399"/>
    </location>
</feature>
<dbReference type="InterPro" id="IPR017039">
    <property type="entry name" value="Virul_fac_BrkB"/>
</dbReference>
<comment type="caution">
    <text evidence="8">The sequence shown here is derived from an EMBL/GenBank/DDBJ whole genome shotgun (WGS) entry which is preliminary data.</text>
</comment>